<reference evidence="1 2" key="1">
    <citation type="submission" date="2016-04" db="EMBL/GenBank/DDBJ databases">
        <title>Genome analyses suggest a sexual origin of heterokaryosis in a supposedly ancient asexual fungus.</title>
        <authorList>
            <person name="Ropars J."/>
            <person name="Sedzielewska K."/>
            <person name="Noel J."/>
            <person name="Charron P."/>
            <person name="Farinelli L."/>
            <person name="Marton T."/>
            <person name="Kruger M."/>
            <person name="Pelin A."/>
            <person name="Brachmann A."/>
            <person name="Corradi N."/>
        </authorList>
    </citation>
    <scope>NUCLEOTIDE SEQUENCE [LARGE SCALE GENOMIC DNA]</scope>
    <source>
        <strain evidence="1 2">C2</strain>
    </source>
</reference>
<dbReference type="AlphaFoldDB" id="A0A2N1NX94"/>
<reference evidence="1 2" key="2">
    <citation type="submission" date="2017-10" db="EMBL/GenBank/DDBJ databases">
        <title>Extensive intraspecific genome diversity in a model arbuscular mycorrhizal fungus.</title>
        <authorList>
            <person name="Chen E.C.H."/>
            <person name="Morin E."/>
            <person name="Baudet D."/>
            <person name="Noel J."/>
            <person name="Ndikumana S."/>
            <person name="Charron P."/>
            <person name="St-Onge C."/>
            <person name="Giorgi J."/>
            <person name="Grigoriev I.V."/>
            <person name="Roux C."/>
            <person name="Martin F.M."/>
            <person name="Corradi N."/>
        </authorList>
    </citation>
    <scope>NUCLEOTIDE SEQUENCE [LARGE SCALE GENOMIC DNA]</scope>
    <source>
        <strain evidence="1 2">C2</strain>
    </source>
</reference>
<proteinExistence type="predicted"/>
<protein>
    <submittedName>
        <fullName evidence="1">Uncharacterized protein</fullName>
    </submittedName>
</protein>
<gene>
    <name evidence="1" type="ORF">RhiirC2_519463</name>
</gene>
<comment type="caution">
    <text evidence="1">The sequence shown here is derived from an EMBL/GenBank/DDBJ whole genome shotgun (WGS) entry which is preliminary data.</text>
</comment>
<evidence type="ECO:0000313" key="2">
    <source>
        <dbReference type="Proteomes" id="UP000233469"/>
    </source>
</evidence>
<organism evidence="1 2">
    <name type="scientific">Rhizophagus irregularis</name>
    <dbReference type="NCBI Taxonomy" id="588596"/>
    <lineage>
        <taxon>Eukaryota</taxon>
        <taxon>Fungi</taxon>
        <taxon>Fungi incertae sedis</taxon>
        <taxon>Mucoromycota</taxon>
        <taxon>Glomeromycotina</taxon>
        <taxon>Glomeromycetes</taxon>
        <taxon>Glomerales</taxon>
        <taxon>Glomeraceae</taxon>
        <taxon>Rhizophagus</taxon>
    </lineage>
</organism>
<dbReference type="Proteomes" id="UP000233469">
    <property type="component" value="Unassembled WGS sequence"/>
</dbReference>
<accession>A0A2N1NX94</accession>
<name>A0A2N1NX94_9GLOM</name>
<sequence>MGISFSFSQIFHHRQDWVTPHLLRDCQQLLHPGILQNLLLIHHHHHQDLLCILLLQMFPCILHLLLQHQIMRTHLTTILVMALLMAQLIQQLLLLQDIHPLHLPLLDGHHHPLLLLPHHLHLHQLNLHPHHRNKFIITFFTLCLY</sequence>
<dbReference type="EMBL" id="LLXL01000079">
    <property type="protein sequence ID" value="PKK78530.1"/>
    <property type="molecule type" value="Genomic_DNA"/>
</dbReference>
<evidence type="ECO:0000313" key="1">
    <source>
        <dbReference type="EMBL" id="PKK78530.1"/>
    </source>
</evidence>